<organism evidence="2">
    <name type="scientific">uncultured Caudovirales phage</name>
    <dbReference type="NCBI Taxonomy" id="2100421"/>
    <lineage>
        <taxon>Viruses</taxon>
        <taxon>Duplodnaviria</taxon>
        <taxon>Heunggongvirae</taxon>
        <taxon>Uroviricota</taxon>
        <taxon>Caudoviricetes</taxon>
        <taxon>Peduoviridae</taxon>
        <taxon>Maltschvirus</taxon>
        <taxon>Maltschvirus maltsch</taxon>
    </lineage>
</organism>
<evidence type="ECO:0000256" key="1">
    <source>
        <dbReference type="SAM" id="Coils"/>
    </source>
</evidence>
<evidence type="ECO:0000313" key="2">
    <source>
        <dbReference type="EMBL" id="CAB4197808.1"/>
    </source>
</evidence>
<proteinExistence type="predicted"/>
<accession>A0A6J5RVZ9</accession>
<sequence length="70" mass="7786">MAKVTNLIDLGALQDKLESAAALAARTRTIEGTAWKNYIKTKNSREKAHKQWKDAVEELERAANLMTSQG</sequence>
<keyword evidence="1" id="KW-0175">Coiled coil</keyword>
<reference evidence="2" key="1">
    <citation type="submission" date="2020-05" db="EMBL/GenBank/DDBJ databases">
        <authorList>
            <person name="Chiriac C."/>
            <person name="Salcher M."/>
            <person name="Ghai R."/>
            <person name="Kavagutti S V."/>
        </authorList>
    </citation>
    <scope>NUCLEOTIDE SEQUENCE</scope>
</reference>
<dbReference type="EMBL" id="LR797264">
    <property type="protein sequence ID" value="CAB4197808.1"/>
    <property type="molecule type" value="Genomic_DNA"/>
</dbReference>
<feature type="coiled-coil region" evidence="1">
    <location>
        <begin position="42"/>
        <end position="69"/>
    </location>
</feature>
<gene>
    <name evidence="2" type="ORF">UFOVP1323_48</name>
</gene>
<name>A0A6J5RVZ9_9CAUD</name>
<protein>
    <submittedName>
        <fullName evidence="2">Uncharacterized protein</fullName>
    </submittedName>
</protein>